<evidence type="ECO:0000313" key="2">
    <source>
        <dbReference type="EMBL" id="MBC3813143.1"/>
    </source>
</evidence>
<reference evidence="2 3" key="1">
    <citation type="submission" date="2020-08" db="EMBL/GenBank/DDBJ databases">
        <title>Novel species isolated from subtropical streams in China.</title>
        <authorList>
            <person name="Lu H."/>
        </authorList>
    </citation>
    <scope>NUCLEOTIDE SEQUENCE [LARGE SCALE GENOMIC DNA]</scope>
    <source>
        <strain evidence="2 3">CCTCC AB 2015119</strain>
    </source>
</reference>
<dbReference type="Proteomes" id="UP000637632">
    <property type="component" value="Unassembled WGS sequence"/>
</dbReference>
<dbReference type="RefSeq" id="WP_190481145.1">
    <property type="nucleotide sequence ID" value="NZ_JACOFT010000007.1"/>
</dbReference>
<proteinExistence type="predicted"/>
<accession>A0ABR6XK52</accession>
<dbReference type="InterPro" id="IPR029058">
    <property type="entry name" value="AB_hydrolase_fold"/>
</dbReference>
<dbReference type="Pfam" id="PF03583">
    <property type="entry name" value="LIP"/>
    <property type="match status" value="1"/>
</dbReference>
<dbReference type="GO" id="GO:0016787">
    <property type="term" value="F:hydrolase activity"/>
    <property type="evidence" value="ECO:0007669"/>
    <property type="project" value="UniProtKB-KW"/>
</dbReference>
<keyword evidence="1" id="KW-0732">Signal</keyword>
<feature type="signal peptide" evidence="1">
    <location>
        <begin position="1"/>
        <end position="25"/>
    </location>
</feature>
<organism evidence="2 3">
    <name type="scientific">Undibacterium aquatile</name>
    <dbReference type="NCBI Taxonomy" id="1537398"/>
    <lineage>
        <taxon>Bacteria</taxon>
        <taxon>Pseudomonadati</taxon>
        <taxon>Pseudomonadota</taxon>
        <taxon>Betaproteobacteria</taxon>
        <taxon>Burkholderiales</taxon>
        <taxon>Oxalobacteraceae</taxon>
        <taxon>Undibacterium</taxon>
    </lineage>
</organism>
<keyword evidence="2" id="KW-0378">Hydrolase</keyword>
<dbReference type="InterPro" id="IPR005152">
    <property type="entry name" value="Lipase_secreted"/>
</dbReference>
<evidence type="ECO:0000313" key="3">
    <source>
        <dbReference type="Proteomes" id="UP000637632"/>
    </source>
</evidence>
<dbReference type="PANTHER" id="PTHR34853:SF1">
    <property type="entry name" value="LIPASE 5"/>
    <property type="match status" value="1"/>
</dbReference>
<keyword evidence="3" id="KW-1185">Reference proteome</keyword>
<dbReference type="PANTHER" id="PTHR34853">
    <property type="match status" value="1"/>
</dbReference>
<gene>
    <name evidence="2" type="ORF">H8K26_17005</name>
</gene>
<comment type="caution">
    <text evidence="2">The sequence shown here is derived from an EMBL/GenBank/DDBJ whole genome shotgun (WGS) entry which is preliminary data.</text>
</comment>
<dbReference type="Gene3D" id="3.40.50.1820">
    <property type="entry name" value="alpha/beta hydrolase"/>
    <property type="match status" value="2"/>
</dbReference>
<dbReference type="SUPFAM" id="SSF53474">
    <property type="entry name" value="alpha/beta-Hydrolases"/>
    <property type="match status" value="1"/>
</dbReference>
<sequence>MMSQFLHPFLRCTLLPITMAMSALVAGCGGGSSSPTVTPVITPEVPNPIGAGHFEAATFIQTVNVADVAAALNKDVAAAVRPLYSVDTYKITYTTSDAAGRSVIASGLVAIPRKAGSLASPVLSYQHATIKTDAEAPSNHATADEPAVLFASLGYLVSAADYVGYGTTKGLPHPYLLATPTAVSVVDFMTATSRWRQMKSIADNGQVFLTGYSEGAYASMATLRFMTQNRAANATLPLSTYIGAGPYDVVLTLNTMLDSVRKENPILGALISPGFLKLLGANDRANVRKLLLSSVLGSQSDISFDPTFLDNFLNDDDASIRIQSNVNDWTPQSPIQFFHGRDDTTVPYANTDSAFQAMTNRGVTSLLERTDCPAKPSEHIACVPSFLINGTTRLGGIARGL</sequence>
<protein>
    <submittedName>
        <fullName evidence="2">Alpha/beta hydrolase</fullName>
    </submittedName>
</protein>
<name>A0ABR6XK52_9BURK</name>
<evidence type="ECO:0000256" key="1">
    <source>
        <dbReference type="SAM" id="SignalP"/>
    </source>
</evidence>
<feature type="chain" id="PRO_5046894511" evidence="1">
    <location>
        <begin position="26"/>
        <end position="401"/>
    </location>
</feature>
<dbReference type="EMBL" id="JACOFT010000007">
    <property type="protein sequence ID" value="MBC3813143.1"/>
    <property type="molecule type" value="Genomic_DNA"/>
</dbReference>
<dbReference type="PIRSF" id="PIRSF029171">
    <property type="entry name" value="Esterase_LipA"/>
    <property type="match status" value="1"/>
</dbReference>
<dbReference type="Gene3D" id="1.10.260.160">
    <property type="match status" value="1"/>
</dbReference>